<evidence type="ECO:0000256" key="1">
    <source>
        <dbReference type="ARBA" id="ARBA00022679"/>
    </source>
</evidence>
<dbReference type="GO" id="GO:0032259">
    <property type="term" value="P:methylation"/>
    <property type="evidence" value="ECO:0007669"/>
    <property type="project" value="UniProtKB-KW"/>
</dbReference>
<evidence type="ECO:0000259" key="2">
    <source>
        <dbReference type="Pfam" id="PF08241"/>
    </source>
</evidence>
<dbReference type="CDD" id="cd02440">
    <property type="entry name" value="AdoMet_MTases"/>
    <property type="match status" value="1"/>
</dbReference>
<dbReference type="Pfam" id="PF08241">
    <property type="entry name" value="Methyltransf_11"/>
    <property type="match status" value="1"/>
</dbReference>
<keyword evidence="4" id="KW-1185">Reference proteome</keyword>
<sequence>MSDTIDQAGEDVGAYYDDLTEFTRLTFGDSIHMGLWSENDTSSITEAQDRMTRFIGDVTGLTGGQRLLDVGYGNGRPVVLYAESAPVEVTAVDVSEKQLDHANAFAAERGVADRVSFSVGDAMKLPFEDDSFDAAWALECFSHMTDRGSAMREIKRVLRPGGRLILSDVVELSPLATDDKDLLFTCWMMSSLFDLPRYHETVRDAGLTIVEEHDITDKVRTTLDHVGENYLGNRPAIVARYGEEFASEVDDDFPKLGRIQRDHLGYVVMVVRKPE</sequence>
<keyword evidence="1" id="KW-0808">Transferase</keyword>
<name>A0ABN2QKV7_9PSEU</name>
<organism evidence="3 4">
    <name type="scientific">Amycolatopsis minnesotensis</name>
    <dbReference type="NCBI Taxonomy" id="337894"/>
    <lineage>
        <taxon>Bacteria</taxon>
        <taxon>Bacillati</taxon>
        <taxon>Actinomycetota</taxon>
        <taxon>Actinomycetes</taxon>
        <taxon>Pseudonocardiales</taxon>
        <taxon>Pseudonocardiaceae</taxon>
        <taxon>Amycolatopsis</taxon>
    </lineage>
</organism>
<evidence type="ECO:0000313" key="3">
    <source>
        <dbReference type="EMBL" id="GAA1954292.1"/>
    </source>
</evidence>
<protein>
    <submittedName>
        <fullName evidence="3">27-O-demethylrifamycin SV methyltransferase</fullName>
    </submittedName>
</protein>
<dbReference type="InterPro" id="IPR013216">
    <property type="entry name" value="Methyltransf_11"/>
</dbReference>
<dbReference type="Proteomes" id="UP001501116">
    <property type="component" value="Unassembled WGS sequence"/>
</dbReference>
<evidence type="ECO:0000313" key="4">
    <source>
        <dbReference type="Proteomes" id="UP001501116"/>
    </source>
</evidence>
<proteinExistence type="predicted"/>
<dbReference type="PANTHER" id="PTHR44068">
    <property type="entry name" value="ZGC:194242"/>
    <property type="match status" value="1"/>
</dbReference>
<dbReference type="PANTHER" id="PTHR44068:SF11">
    <property type="entry name" value="GERANYL DIPHOSPHATE 2-C-METHYLTRANSFERASE"/>
    <property type="match status" value="1"/>
</dbReference>
<keyword evidence="3" id="KW-0489">Methyltransferase</keyword>
<dbReference type="InterPro" id="IPR029063">
    <property type="entry name" value="SAM-dependent_MTases_sf"/>
</dbReference>
<dbReference type="InterPro" id="IPR050447">
    <property type="entry name" value="Erg6_SMT_methyltransf"/>
</dbReference>
<dbReference type="EMBL" id="BAAANN010000008">
    <property type="protein sequence ID" value="GAA1954292.1"/>
    <property type="molecule type" value="Genomic_DNA"/>
</dbReference>
<dbReference type="Gene3D" id="3.40.50.150">
    <property type="entry name" value="Vaccinia Virus protein VP39"/>
    <property type="match status" value="1"/>
</dbReference>
<accession>A0ABN2QKV7</accession>
<dbReference type="RefSeq" id="WP_344416934.1">
    <property type="nucleotide sequence ID" value="NZ_BAAANN010000008.1"/>
</dbReference>
<reference evidence="3 4" key="1">
    <citation type="journal article" date="2019" name="Int. J. Syst. Evol. Microbiol.">
        <title>The Global Catalogue of Microorganisms (GCM) 10K type strain sequencing project: providing services to taxonomists for standard genome sequencing and annotation.</title>
        <authorList>
            <consortium name="The Broad Institute Genomics Platform"/>
            <consortium name="The Broad Institute Genome Sequencing Center for Infectious Disease"/>
            <person name="Wu L."/>
            <person name="Ma J."/>
        </authorList>
    </citation>
    <scope>NUCLEOTIDE SEQUENCE [LARGE SCALE GENOMIC DNA]</scope>
    <source>
        <strain evidence="3 4">JCM 14545</strain>
    </source>
</reference>
<gene>
    <name evidence="3" type="ORF">GCM10009754_24650</name>
</gene>
<comment type="caution">
    <text evidence="3">The sequence shown here is derived from an EMBL/GenBank/DDBJ whole genome shotgun (WGS) entry which is preliminary data.</text>
</comment>
<dbReference type="SUPFAM" id="SSF53335">
    <property type="entry name" value="S-adenosyl-L-methionine-dependent methyltransferases"/>
    <property type="match status" value="1"/>
</dbReference>
<feature type="domain" description="Methyltransferase type 11" evidence="2">
    <location>
        <begin position="68"/>
        <end position="166"/>
    </location>
</feature>
<dbReference type="GO" id="GO:0008168">
    <property type="term" value="F:methyltransferase activity"/>
    <property type="evidence" value="ECO:0007669"/>
    <property type="project" value="UniProtKB-KW"/>
</dbReference>